<dbReference type="Proteomes" id="UP001066276">
    <property type="component" value="Chromosome 1_2"/>
</dbReference>
<feature type="region of interest" description="Disordered" evidence="1">
    <location>
        <begin position="1"/>
        <end position="122"/>
    </location>
</feature>
<accession>A0AAV7VWZ2</accession>
<feature type="compositionally biased region" description="Polar residues" evidence="1">
    <location>
        <begin position="64"/>
        <end position="77"/>
    </location>
</feature>
<gene>
    <name evidence="2" type="ORF">NDU88_000754</name>
</gene>
<evidence type="ECO:0000256" key="1">
    <source>
        <dbReference type="SAM" id="MobiDB-lite"/>
    </source>
</evidence>
<keyword evidence="3" id="KW-1185">Reference proteome</keyword>
<sequence>MLAGARCSRGTGAEPRRLMCGGWGGPRRTPPERRAVSTDPDARLREGGWTGSSCRSPRWRYGPPTQQQSSSGDTTVDATGKQAALKLGPLTSRRLSDDQTALPPRSAAEWRTHKANMRTDCG</sequence>
<proteinExistence type="predicted"/>
<dbReference type="EMBL" id="JANPWB010000002">
    <property type="protein sequence ID" value="KAJ1205319.1"/>
    <property type="molecule type" value="Genomic_DNA"/>
</dbReference>
<name>A0AAV7VWZ2_PLEWA</name>
<reference evidence="2" key="1">
    <citation type="journal article" date="2022" name="bioRxiv">
        <title>Sequencing and chromosome-scale assembly of the giantPleurodeles waltlgenome.</title>
        <authorList>
            <person name="Brown T."/>
            <person name="Elewa A."/>
            <person name="Iarovenko S."/>
            <person name="Subramanian E."/>
            <person name="Araus A.J."/>
            <person name="Petzold A."/>
            <person name="Susuki M."/>
            <person name="Suzuki K.-i.T."/>
            <person name="Hayashi T."/>
            <person name="Toyoda A."/>
            <person name="Oliveira C."/>
            <person name="Osipova E."/>
            <person name="Leigh N.D."/>
            <person name="Simon A."/>
            <person name="Yun M.H."/>
        </authorList>
    </citation>
    <scope>NUCLEOTIDE SEQUENCE</scope>
    <source>
        <strain evidence="2">20211129_DDA</strain>
        <tissue evidence="2">Liver</tissue>
    </source>
</reference>
<comment type="caution">
    <text evidence="2">The sequence shown here is derived from an EMBL/GenBank/DDBJ whole genome shotgun (WGS) entry which is preliminary data.</text>
</comment>
<feature type="compositionally biased region" description="Basic and acidic residues" evidence="1">
    <location>
        <begin position="29"/>
        <end position="46"/>
    </location>
</feature>
<organism evidence="2 3">
    <name type="scientific">Pleurodeles waltl</name>
    <name type="common">Iberian ribbed newt</name>
    <dbReference type="NCBI Taxonomy" id="8319"/>
    <lineage>
        <taxon>Eukaryota</taxon>
        <taxon>Metazoa</taxon>
        <taxon>Chordata</taxon>
        <taxon>Craniata</taxon>
        <taxon>Vertebrata</taxon>
        <taxon>Euteleostomi</taxon>
        <taxon>Amphibia</taxon>
        <taxon>Batrachia</taxon>
        <taxon>Caudata</taxon>
        <taxon>Salamandroidea</taxon>
        <taxon>Salamandridae</taxon>
        <taxon>Pleurodelinae</taxon>
        <taxon>Pleurodeles</taxon>
    </lineage>
</organism>
<evidence type="ECO:0000313" key="2">
    <source>
        <dbReference type="EMBL" id="KAJ1205319.1"/>
    </source>
</evidence>
<protein>
    <submittedName>
        <fullName evidence="2">Uncharacterized protein</fullName>
    </submittedName>
</protein>
<evidence type="ECO:0000313" key="3">
    <source>
        <dbReference type="Proteomes" id="UP001066276"/>
    </source>
</evidence>
<dbReference type="AlphaFoldDB" id="A0AAV7VWZ2"/>